<dbReference type="Gene3D" id="3.30.70.20">
    <property type="match status" value="1"/>
</dbReference>
<proteinExistence type="predicted"/>
<gene>
    <name evidence="5" type="ordered locus">Clocl_1216</name>
</gene>
<dbReference type="PANTHER" id="PTHR42827">
    <property type="entry name" value="IRON-SULFUR CLUSTER-BINDING PROTEIN-RELATED"/>
    <property type="match status" value="1"/>
</dbReference>
<dbReference type="InterPro" id="IPR017900">
    <property type="entry name" value="4Fe4S_Fe_S_CS"/>
</dbReference>
<dbReference type="EMBL" id="CP003065">
    <property type="protein sequence ID" value="AEV67877.1"/>
    <property type="molecule type" value="Genomic_DNA"/>
</dbReference>
<reference evidence="5 6" key="2">
    <citation type="journal article" date="2012" name="Stand. Genomic Sci.">
        <title>Complete Genome Sequence of Clostridium clariflavum DSM 19732.</title>
        <authorList>
            <person name="Izquierdo J.A."/>
            <person name="Goodwin L."/>
            <person name="Davenport K.W."/>
            <person name="Teshima H."/>
            <person name="Bruce D."/>
            <person name="Detter C."/>
            <person name="Tapia R."/>
            <person name="Han S."/>
            <person name="Land M."/>
            <person name="Hauser L."/>
            <person name="Jeffries C.D."/>
            <person name="Han J."/>
            <person name="Pitluck S."/>
            <person name="Nolan M."/>
            <person name="Chen A."/>
            <person name="Huntemann M."/>
            <person name="Mavromatis K."/>
            <person name="Mikhailova N."/>
            <person name="Liolios K."/>
            <person name="Woyke T."/>
            <person name="Lynd L.R."/>
        </authorList>
    </citation>
    <scope>NUCLEOTIDE SEQUENCE [LARGE SCALE GENOMIC DNA]</scope>
    <source>
        <strain evidence="6">DSM 19732 / NBRC 101661 / EBR45</strain>
    </source>
</reference>
<dbReference type="AlphaFoldDB" id="G8LYX5"/>
<dbReference type="RefSeq" id="WP_014254493.1">
    <property type="nucleotide sequence ID" value="NC_016627.1"/>
</dbReference>
<feature type="domain" description="4Fe-4S ferredoxin-type" evidence="4">
    <location>
        <begin position="153"/>
        <end position="181"/>
    </location>
</feature>
<protein>
    <recommendedName>
        <fullName evidence="4">4Fe-4S ferredoxin-type domain-containing protein</fullName>
    </recommendedName>
</protein>
<dbReference type="SUPFAM" id="SSF46548">
    <property type="entry name" value="alpha-helical ferredoxin"/>
    <property type="match status" value="1"/>
</dbReference>
<dbReference type="KEGG" id="ccl:Clocl_1216"/>
<dbReference type="InterPro" id="IPR017896">
    <property type="entry name" value="4Fe4S_Fe-S-bd"/>
</dbReference>
<dbReference type="PROSITE" id="PS51379">
    <property type="entry name" value="4FE4S_FER_2"/>
    <property type="match status" value="1"/>
</dbReference>
<dbReference type="GO" id="GO:0046872">
    <property type="term" value="F:metal ion binding"/>
    <property type="evidence" value="ECO:0007669"/>
    <property type="project" value="UniProtKB-KW"/>
</dbReference>
<keyword evidence="1" id="KW-0479">Metal-binding</keyword>
<reference evidence="6" key="1">
    <citation type="submission" date="2011-12" db="EMBL/GenBank/DDBJ databases">
        <title>Complete sequence of Clostridium clariflavum DSM 19732.</title>
        <authorList>
            <consortium name="US DOE Joint Genome Institute"/>
            <person name="Lucas S."/>
            <person name="Han J."/>
            <person name="Lapidus A."/>
            <person name="Cheng J.-F."/>
            <person name="Goodwin L."/>
            <person name="Pitluck S."/>
            <person name="Peters L."/>
            <person name="Teshima H."/>
            <person name="Detter J.C."/>
            <person name="Han C."/>
            <person name="Tapia R."/>
            <person name="Land M."/>
            <person name="Hauser L."/>
            <person name="Kyrpides N."/>
            <person name="Ivanova N."/>
            <person name="Pagani I."/>
            <person name="Kitzmiller T."/>
            <person name="Lynd L."/>
            <person name="Izquierdo J."/>
            <person name="Woyke T."/>
        </authorList>
    </citation>
    <scope>NUCLEOTIDE SEQUENCE [LARGE SCALE GENOMIC DNA]</scope>
    <source>
        <strain evidence="6">DSM 19732 / NBRC 101661 / EBR45</strain>
    </source>
</reference>
<keyword evidence="3" id="KW-0411">Iron-sulfur</keyword>
<keyword evidence="2" id="KW-0408">Iron</keyword>
<accession>G8LYX5</accession>
<dbReference type="Proteomes" id="UP000005435">
    <property type="component" value="Chromosome"/>
</dbReference>
<dbReference type="PANTHER" id="PTHR42827:SF1">
    <property type="entry name" value="IRON-SULFUR CLUSTER-BINDING PROTEIN"/>
    <property type="match status" value="1"/>
</dbReference>
<sequence length="227" mass="25097">MEFVKELEMNLKQNGATLVGYSNVYENLPENLKELKFAITIVVRLSDFIIDEITDKPTYTYFHHYRAVNALIDQITLRGMLLIQDKGYKALAVPASQTVNDVKDKYSGIFPHKTAAVKAGLGWIGKSGLFISSQYGPRVRLGTILTDMEIACNNAVIPSQCGDCSKCVESCPAMALSGKSWVQGCDRSDIVDAKACSDYMNLNFKHIGRGSVCGICMKICPWHVSKK</sequence>
<dbReference type="STRING" id="720554.Clocl_1216"/>
<evidence type="ECO:0000313" key="5">
    <source>
        <dbReference type="EMBL" id="AEV67877.1"/>
    </source>
</evidence>
<organism evidence="5 6">
    <name type="scientific">Acetivibrio clariflavus (strain DSM 19732 / NBRC 101661 / EBR45)</name>
    <name type="common">Clostridium clariflavum</name>
    <dbReference type="NCBI Taxonomy" id="720554"/>
    <lineage>
        <taxon>Bacteria</taxon>
        <taxon>Bacillati</taxon>
        <taxon>Bacillota</taxon>
        <taxon>Clostridia</taxon>
        <taxon>Eubacteriales</taxon>
        <taxon>Oscillospiraceae</taxon>
        <taxon>Acetivibrio</taxon>
    </lineage>
</organism>
<keyword evidence="6" id="KW-1185">Reference proteome</keyword>
<dbReference type="PROSITE" id="PS00198">
    <property type="entry name" value="4FE4S_FER_1"/>
    <property type="match status" value="1"/>
</dbReference>
<evidence type="ECO:0000256" key="3">
    <source>
        <dbReference type="ARBA" id="ARBA00023014"/>
    </source>
</evidence>
<evidence type="ECO:0000313" key="6">
    <source>
        <dbReference type="Proteomes" id="UP000005435"/>
    </source>
</evidence>
<dbReference type="eggNOG" id="COG1600">
    <property type="taxonomic scope" value="Bacteria"/>
</dbReference>
<name>G8LYX5_ACECE</name>
<dbReference type="HOGENOM" id="CLU_081793_1_0_9"/>
<dbReference type="GO" id="GO:0051536">
    <property type="term" value="F:iron-sulfur cluster binding"/>
    <property type="evidence" value="ECO:0007669"/>
    <property type="project" value="UniProtKB-KW"/>
</dbReference>
<evidence type="ECO:0000256" key="2">
    <source>
        <dbReference type="ARBA" id="ARBA00023004"/>
    </source>
</evidence>
<evidence type="ECO:0000259" key="4">
    <source>
        <dbReference type="PROSITE" id="PS51379"/>
    </source>
</evidence>
<dbReference type="Pfam" id="PF13484">
    <property type="entry name" value="Fer4_16"/>
    <property type="match status" value="1"/>
</dbReference>
<evidence type="ECO:0000256" key="1">
    <source>
        <dbReference type="ARBA" id="ARBA00022723"/>
    </source>
</evidence>